<dbReference type="PROSITE" id="PS51898">
    <property type="entry name" value="TYR_RECOMBINASE"/>
    <property type="match status" value="1"/>
</dbReference>
<feature type="domain" description="Core-binding (CB)" evidence="7">
    <location>
        <begin position="98"/>
        <end position="179"/>
    </location>
</feature>
<dbReference type="InterPro" id="IPR038488">
    <property type="entry name" value="Integrase_DNA-bd_sf"/>
</dbReference>
<name>A0A1H8P4U5_9PROT</name>
<proteinExistence type="inferred from homology"/>
<keyword evidence="3 5" id="KW-0238">DNA-binding</keyword>
<organism evidence="8 9">
    <name type="scientific">Nitrosospira multiformis</name>
    <dbReference type="NCBI Taxonomy" id="1231"/>
    <lineage>
        <taxon>Bacteria</taxon>
        <taxon>Pseudomonadati</taxon>
        <taxon>Pseudomonadota</taxon>
        <taxon>Betaproteobacteria</taxon>
        <taxon>Nitrosomonadales</taxon>
        <taxon>Nitrosomonadaceae</taxon>
        <taxon>Nitrosospira</taxon>
    </lineage>
</organism>
<sequence>MKLNDVAVRKAKPEAKSYKIADGGGMYLEVMPNGSKYWRFKYRFGGKEKRLAFGVYPDVSLSLARQRRDDARKLLANDVDPGVVKQQSKRAGKENAANSFEAIAREWFAKFSPQWAPSHADKIISRLENDVFPWIGNKPIADITPPQLLAVIRRTESRGALDTAHRVKQNCGQVFRYAVATGRAERDPSQDLKDAIPSTRKNHFASITDPAQVGELLRAIQGFRGTFVVQCALRLAPMLFVRPGELRRAEWKDIDFDKPEWRYFVTKTKTEHSVPLAHQAVAILRELEALTGAGQYVFPGRDPKKPMSDAAINAALRRMGYDTKTEITGHGFRAMARTILAEELHQKPEVIEHQLAHKVPDVLGAAYNRTKFLKERREMMQLWANYLDQVKAGPEAVPVTE</sequence>
<dbReference type="RefSeq" id="WP_074749015.1">
    <property type="nucleotide sequence ID" value="NZ_FOCT01000019.1"/>
</dbReference>
<keyword evidence="4" id="KW-0233">DNA recombination</keyword>
<evidence type="ECO:0000256" key="4">
    <source>
        <dbReference type="ARBA" id="ARBA00023172"/>
    </source>
</evidence>
<dbReference type="Pfam" id="PF13356">
    <property type="entry name" value="Arm-DNA-bind_3"/>
    <property type="match status" value="1"/>
</dbReference>
<dbReference type="SUPFAM" id="SSF56349">
    <property type="entry name" value="DNA breaking-rejoining enzymes"/>
    <property type="match status" value="1"/>
</dbReference>
<evidence type="ECO:0000256" key="5">
    <source>
        <dbReference type="PROSITE-ProRule" id="PRU01248"/>
    </source>
</evidence>
<dbReference type="PANTHER" id="PTHR30629">
    <property type="entry name" value="PROPHAGE INTEGRASE"/>
    <property type="match status" value="1"/>
</dbReference>
<accession>A0A1H8P4U5</accession>
<dbReference type="InterPro" id="IPR044068">
    <property type="entry name" value="CB"/>
</dbReference>
<evidence type="ECO:0000259" key="6">
    <source>
        <dbReference type="PROSITE" id="PS51898"/>
    </source>
</evidence>
<dbReference type="InterPro" id="IPR011010">
    <property type="entry name" value="DNA_brk_join_enz"/>
</dbReference>
<dbReference type="Gene3D" id="1.10.150.130">
    <property type="match status" value="1"/>
</dbReference>
<dbReference type="InterPro" id="IPR010998">
    <property type="entry name" value="Integrase_recombinase_N"/>
</dbReference>
<reference evidence="8 9" key="1">
    <citation type="submission" date="2016-10" db="EMBL/GenBank/DDBJ databases">
        <authorList>
            <person name="de Groot N.N."/>
        </authorList>
    </citation>
    <scope>NUCLEOTIDE SEQUENCE [LARGE SCALE GENOMIC DNA]</scope>
    <source>
        <strain evidence="8 9">Nl18</strain>
    </source>
</reference>
<evidence type="ECO:0000256" key="3">
    <source>
        <dbReference type="ARBA" id="ARBA00023125"/>
    </source>
</evidence>
<evidence type="ECO:0000256" key="1">
    <source>
        <dbReference type="ARBA" id="ARBA00008857"/>
    </source>
</evidence>
<dbReference type="Pfam" id="PF22022">
    <property type="entry name" value="Phage_int_M"/>
    <property type="match status" value="1"/>
</dbReference>
<dbReference type="InterPro" id="IPR053876">
    <property type="entry name" value="Phage_int_M"/>
</dbReference>
<dbReference type="Proteomes" id="UP000183898">
    <property type="component" value="Unassembled WGS sequence"/>
</dbReference>
<protein>
    <submittedName>
        <fullName evidence="8">Integrase</fullName>
    </submittedName>
</protein>
<dbReference type="EMBL" id="FOCT01000019">
    <property type="protein sequence ID" value="SEO36905.1"/>
    <property type="molecule type" value="Genomic_DNA"/>
</dbReference>
<dbReference type="AlphaFoldDB" id="A0A1H8P4U5"/>
<evidence type="ECO:0000313" key="9">
    <source>
        <dbReference type="Proteomes" id="UP000183898"/>
    </source>
</evidence>
<dbReference type="InterPro" id="IPR002104">
    <property type="entry name" value="Integrase_catalytic"/>
</dbReference>
<dbReference type="InterPro" id="IPR050808">
    <property type="entry name" value="Phage_Integrase"/>
</dbReference>
<dbReference type="Pfam" id="PF00589">
    <property type="entry name" value="Phage_integrase"/>
    <property type="match status" value="1"/>
</dbReference>
<feature type="domain" description="Tyr recombinase" evidence="6">
    <location>
        <begin position="203"/>
        <end position="381"/>
    </location>
</feature>
<dbReference type="PANTHER" id="PTHR30629:SF2">
    <property type="entry name" value="PROPHAGE INTEGRASE INTS-RELATED"/>
    <property type="match status" value="1"/>
</dbReference>
<evidence type="ECO:0000313" key="8">
    <source>
        <dbReference type="EMBL" id="SEO36905.1"/>
    </source>
</evidence>
<gene>
    <name evidence="8" type="ORF">SAMN05216404_11916</name>
</gene>
<dbReference type="GO" id="GO:0003677">
    <property type="term" value="F:DNA binding"/>
    <property type="evidence" value="ECO:0007669"/>
    <property type="project" value="UniProtKB-UniRule"/>
</dbReference>
<dbReference type="PROSITE" id="PS51900">
    <property type="entry name" value="CB"/>
    <property type="match status" value="1"/>
</dbReference>
<dbReference type="GO" id="GO:0006310">
    <property type="term" value="P:DNA recombination"/>
    <property type="evidence" value="ECO:0007669"/>
    <property type="project" value="UniProtKB-KW"/>
</dbReference>
<evidence type="ECO:0000259" key="7">
    <source>
        <dbReference type="PROSITE" id="PS51900"/>
    </source>
</evidence>
<dbReference type="GO" id="GO:0015074">
    <property type="term" value="P:DNA integration"/>
    <property type="evidence" value="ECO:0007669"/>
    <property type="project" value="UniProtKB-KW"/>
</dbReference>
<dbReference type="CDD" id="cd00801">
    <property type="entry name" value="INT_P4_C"/>
    <property type="match status" value="1"/>
</dbReference>
<keyword evidence="2" id="KW-0229">DNA integration</keyword>
<dbReference type="Gene3D" id="3.30.160.390">
    <property type="entry name" value="Integrase, DNA-binding domain"/>
    <property type="match status" value="1"/>
</dbReference>
<evidence type="ECO:0000256" key="2">
    <source>
        <dbReference type="ARBA" id="ARBA00022908"/>
    </source>
</evidence>
<dbReference type="InterPro" id="IPR025166">
    <property type="entry name" value="Integrase_DNA_bind_dom"/>
</dbReference>
<comment type="similarity">
    <text evidence="1">Belongs to the 'phage' integrase family.</text>
</comment>
<dbReference type="InterPro" id="IPR013762">
    <property type="entry name" value="Integrase-like_cat_sf"/>
</dbReference>
<dbReference type="Gene3D" id="1.10.443.10">
    <property type="entry name" value="Intergrase catalytic core"/>
    <property type="match status" value="1"/>
</dbReference>